<protein>
    <submittedName>
        <fullName evidence="2">Uncharacterized protein</fullName>
    </submittedName>
</protein>
<feature type="transmembrane region" description="Helical" evidence="1">
    <location>
        <begin position="267"/>
        <end position="286"/>
    </location>
</feature>
<keyword evidence="1" id="KW-0812">Transmembrane</keyword>
<dbReference type="AlphaFoldDB" id="A0AAV7K1R6"/>
<dbReference type="EMBL" id="JAKMXF010000210">
    <property type="protein sequence ID" value="KAI6655172.1"/>
    <property type="molecule type" value="Genomic_DNA"/>
</dbReference>
<sequence>MASYLKLNTVLEGPRNDLFKPPGWSPEWFSSWRSYILSLLSDDVIIVPNDKSYDFPKLNLHMRHVLEILAACIKLPPSEHVFDELIKEHIKGIAEACSMDLENTDKLLKNFQIFLCEFTKRHEYTLHSCIESIVLNNDSTSLFRGSLDHLLFGKIVGDALGLHPVFGAMLNPTGGICGPDNSNIFLRALGKIPMMRRHSIVHDASGYLRLYHGVGPGYLYFKTGEIRGRGVPTNGHEHAWQYPWTDMKMLVCWQAGELKDMCRTSSLPELITFFIILSVVILLIIMF</sequence>
<name>A0AAV7K1R6_9METZ</name>
<proteinExistence type="predicted"/>
<evidence type="ECO:0000313" key="3">
    <source>
        <dbReference type="Proteomes" id="UP001165289"/>
    </source>
</evidence>
<comment type="caution">
    <text evidence="2">The sequence shown here is derived from an EMBL/GenBank/DDBJ whole genome shotgun (WGS) entry which is preliminary data.</text>
</comment>
<evidence type="ECO:0000256" key="1">
    <source>
        <dbReference type="SAM" id="Phobius"/>
    </source>
</evidence>
<keyword evidence="1" id="KW-1133">Transmembrane helix</keyword>
<keyword evidence="1" id="KW-0472">Membrane</keyword>
<reference evidence="2 3" key="1">
    <citation type="journal article" date="2023" name="BMC Biol.">
        <title>The compact genome of the sponge Oopsacas minuta (Hexactinellida) is lacking key metazoan core genes.</title>
        <authorList>
            <person name="Santini S."/>
            <person name="Schenkelaars Q."/>
            <person name="Jourda C."/>
            <person name="Duchesne M."/>
            <person name="Belahbib H."/>
            <person name="Rocher C."/>
            <person name="Selva M."/>
            <person name="Riesgo A."/>
            <person name="Vervoort M."/>
            <person name="Leys S.P."/>
            <person name="Kodjabachian L."/>
            <person name="Le Bivic A."/>
            <person name="Borchiellini C."/>
            <person name="Claverie J.M."/>
            <person name="Renard E."/>
        </authorList>
    </citation>
    <scope>NUCLEOTIDE SEQUENCE [LARGE SCALE GENOMIC DNA]</scope>
    <source>
        <strain evidence="2">SPO-2</strain>
    </source>
</reference>
<accession>A0AAV7K1R6</accession>
<dbReference type="Proteomes" id="UP001165289">
    <property type="component" value="Unassembled WGS sequence"/>
</dbReference>
<keyword evidence="3" id="KW-1185">Reference proteome</keyword>
<organism evidence="2 3">
    <name type="scientific">Oopsacas minuta</name>
    <dbReference type="NCBI Taxonomy" id="111878"/>
    <lineage>
        <taxon>Eukaryota</taxon>
        <taxon>Metazoa</taxon>
        <taxon>Porifera</taxon>
        <taxon>Hexactinellida</taxon>
        <taxon>Hexasterophora</taxon>
        <taxon>Lyssacinosida</taxon>
        <taxon>Leucopsacidae</taxon>
        <taxon>Oopsacas</taxon>
    </lineage>
</organism>
<evidence type="ECO:0000313" key="2">
    <source>
        <dbReference type="EMBL" id="KAI6655172.1"/>
    </source>
</evidence>
<gene>
    <name evidence="2" type="ORF">LOD99_2461</name>
</gene>